<reference evidence="2" key="1">
    <citation type="submission" date="2006-06" db="EMBL/GenBank/DDBJ databases">
        <title>Complete sequence of Trichodesmium erythraeum IMS101.</title>
        <authorList>
            <consortium name="US DOE Joint Genome Institute"/>
            <person name="Copeland A."/>
            <person name="Lucas S."/>
            <person name="Lapidus A."/>
            <person name="Barry K."/>
            <person name="Detter J.C."/>
            <person name="Glavina del Rio T."/>
            <person name="Hammon N."/>
            <person name="Israni S."/>
            <person name="Dalin E."/>
            <person name="Tice H."/>
            <person name="Pitluck S."/>
            <person name="Kiss H."/>
            <person name="Munk A.C."/>
            <person name="Brettin T."/>
            <person name="Bruce D."/>
            <person name="Han C."/>
            <person name="Tapia R."/>
            <person name="Gilna P."/>
            <person name="Schmutz J."/>
            <person name="Larimer F."/>
            <person name="Land M."/>
            <person name="Hauser L."/>
            <person name="Kyrpides N."/>
            <person name="Kim E."/>
            <person name="Richardson P."/>
        </authorList>
    </citation>
    <scope>NUCLEOTIDE SEQUENCE [LARGE SCALE GENOMIC DNA]</scope>
    <source>
        <strain evidence="2">IMS101</strain>
    </source>
</reference>
<dbReference type="STRING" id="203124.Tery_3873"/>
<dbReference type="SUPFAM" id="SSF55729">
    <property type="entry name" value="Acyl-CoA N-acyltransferases (Nat)"/>
    <property type="match status" value="1"/>
</dbReference>
<proteinExistence type="predicted"/>
<evidence type="ECO:0000313" key="2">
    <source>
        <dbReference type="EMBL" id="ABG52911.1"/>
    </source>
</evidence>
<dbReference type="OrthoDB" id="509899at2"/>
<dbReference type="EMBL" id="CP000393">
    <property type="protein sequence ID" value="ABG52911.1"/>
    <property type="molecule type" value="Genomic_DNA"/>
</dbReference>
<gene>
    <name evidence="2" type="ordered locus">Tery_3873</name>
</gene>
<dbReference type="InterPro" id="IPR016181">
    <property type="entry name" value="Acyl_CoA_acyltransferase"/>
</dbReference>
<dbReference type="KEGG" id="ter:Tery_3873"/>
<name>Q10XW3_TRIEI</name>
<accession>Q10XW3</accession>
<feature type="domain" description="N-acetyltransferase" evidence="1">
    <location>
        <begin position="7"/>
        <end position="152"/>
    </location>
</feature>
<dbReference type="CDD" id="cd04301">
    <property type="entry name" value="NAT_SF"/>
    <property type="match status" value="1"/>
</dbReference>
<dbReference type="GO" id="GO:0016747">
    <property type="term" value="F:acyltransferase activity, transferring groups other than amino-acyl groups"/>
    <property type="evidence" value="ECO:0007669"/>
    <property type="project" value="InterPro"/>
</dbReference>
<evidence type="ECO:0000259" key="1">
    <source>
        <dbReference type="PROSITE" id="PS51186"/>
    </source>
</evidence>
<keyword evidence="2" id="KW-0808">Transferase</keyword>
<dbReference type="HOGENOM" id="CLU_103232_0_0_3"/>
<dbReference type="Gene3D" id="3.40.630.30">
    <property type="match status" value="1"/>
</dbReference>
<protein>
    <submittedName>
        <fullName evidence="2">GCN5-related N-acetyltransferase</fullName>
    </submittedName>
</protein>
<dbReference type="InterPro" id="IPR000182">
    <property type="entry name" value="GNAT_dom"/>
</dbReference>
<sequence>MTEIVLPNSCNLRLASAKDIWSIRKLVFTAKLDPTQLRWEQFLLIECEGKLVACGQLRNFEDAQELGSLVVVKSWQKCGLGTTLAKYLIEQATKPLYLECLGKKLESFYSRLDFVPISLAESPKSLKFKFGISQLGRKIFKIPMIIMEYKGNKLINYN</sequence>
<dbReference type="Pfam" id="PF13508">
    <property type="entry name" value="Acetyltransf_7"/>
    <property type="match status" value="1"/>
</dbReference>
<dbReference type="PROSITE" id="PS51186">
    <property type="entry name" value="GNAT"/>
    <property type="match status" value="1"/>
</dbReference>
<dbReference type="AlphaFoldDB" id="Q10XW3"/>
<dbReference type="eggNOG" id="COG1246">
    <property type="taxonomic scope" value="Bacteria"/>
</dbReference>
<organism evidence="2">
    <name type="scientific">Trichodesmium erythraeum (strain IMS101)</name>
    <dbReference type="NCBI Taxonomy" id="203124"/>
    <lineage>
        <taxon>Bacteria</taxon>
        <taxon>Bacillati</taxon>
        <taxon>Cyanobacteriota</taxon>
        <taxon>Cyanophyceae</taxon>
        <taxon>Oscillatoriophycideae</taxon>
        <taxon>Oscillatoriales</taxon>
        <taxon>Microcoleaceae</taxon>
        <taxon>Trichodesmium</taxon>
    </lineage>
</organism>
<dbReference type="RefSeq" id="WP_011613241.1">
    <property type="nucleotide sequence ID" value="NC_008312.1"/>
</dbReference>